<name>A0A0B2VYU0_TOXCA</name>
<protein>
    <submittedName>
        <fullName evidence="2">Uncharacterized protein</fullName>
    </submittedName>
</protein>
<feature type="compositionally biased region" description="Basic and acidic residues" evidence="1">
    <location>
        <begin position="1"/>
        <end position="13"/>
    </location>
</feature>
<sequence length="356" mass="40746">MLRFAEDLGHSEDMGNSEDIGCSDHMGPGKAEDKAYRIEPVLTEEKGSLMAFGLLRTDRHQYYTPLSNPYCFMVIGESSTNGICDKSIAGFRPFRSLTTLLGLTELWKSQLVVSKRWIERTTETAVPPRRYIAQRSAVKYELVFHETEIDALGVSAWRLLWIRHGGKKLPVIFLAIMKTAYTGHFELREHLTQVFHETEIDALGVSAWRLLWIRHGGKKLPVIFLGFNRTEDCTAYVARRARIYQSVFHETEIDALGVSAWRLLWIRHGGKKLPVIFLGFNRTEDCTAYVARRARIYQSVFHETEINAFGVSASRLLWIRHGGKKLPVIFLGFNRTEDCTAYVARRARIYQSVTAI</sequence>
<reference evidence="2 3" key="1">
    <citation type="submission" date="2014-11" db="EMBL/GenBank/DDBJ databases">
        <title>Genetic blueprint of the zoonotic pathogen Toxocara canis.</title>
        <authorList>
            <person name="Zhu X.-Q."/>
            <person name="Korhonen P.K."/>
            <person name="Cai H."/>
            <person name="Young N.D."/>
            <person name="Nejsum P."/>
            <person name="von Samson-Himmelstjerna G."/>
            <person name="Boag P.R."/>
            <person name="Tan P."/>
            <person name="Li Q."/>
            <person name="Min J."/>
            <person name="Yang Y."/>
            <person name="Wang X."/>
            <person name="Fang X."/>
            <person name="Hall R.S."/>
            <person name="Hofmann A."/>
            <person name="Sternberg P.W."/>
            <person name="Jex A.R."/>
            <person name="Gasser R.B."/>
        </authorList>
    </citation>
    <scope>NUCLEOTIDE SEQUENCE [LARGE SCALE GENOMIC DNA]</scope>
    <source>
        <strain evidence="2">PN_DK_2014</strain>
    </source>
</reference>
<dbReference type="EMBL" id="JPKZ01000562">
    <property type="protein sequence ID" value="KHN86604.1"/>
    <property type="molecule type" value="Genomic_DNA"/>
</dbReference>
<evidence type="ECO:0000313" key="3">
    <source>
        <dbReference type="Proteomes" id="UP000031036"/>
    </source>
</evidence>
<keyword evidence="3" id="KW-1185">Reference proteome</keyword>
<organism evidence="2 3">
    <name type="scientific">Toxocara canis</name>
    <name type="common">Canine roundworm</name>
    <dbReference type="NCBI Taxonomy" id="6265"/>
    <lineage>
        <taxon>Eukaryota</taxon>
        <taxon>Metazoa</taxon>
        <taxon>Ecdysozoa</taxon>
        <taxon>Nematoda</taxon>
        <taxon>Chromadorea</taxon>
        <taxon>Rhabditida</taxon>
        <taxon>Spirurina</taxon>
        <taxon>Ascaridomorpha</taxon>
        <taxon>Ascaridoidea</taxon>
        <taxon>Toxocaridae</taxon>
        <taxon>Toxocara</taxon>
    </lineage>
</organism>
<evidence type="ECO:0000256" key="1">
    <source>
        <dbReference type="SAM" id="MobiDB-lite"/>
    </source>
</evidence>
<gene>
    <name evidence="2" type="ORF">Tcan_05484</name>
</gene>
<feature type="region of interest" description="Disordered" evidence="1">
    <location>
        <begin position="1"/>
        <end position="26"/>
    </location>
</feature>
<comment type="caution">
    <text evidence="2">The sequence shown here is derived from an EMBL/GenBank/DDBJ whole genome shotgun (WGS) entry which is preliminary data.</text>
</comment>
<dbReference type="Proteomes" id="UP000031036">
    <property type="component" value="Unassembled WGS sequence"/>
</dbReference>
<evidence type="ECO:0000313" key="2">
    <source>
        <dbReference type="EMBL" id="KHN86604.1"/>
    </source>
</evidence>
<dbReference type="AlphaFoldDB" id="A0A0B2VYU0"/>
<proteinExistence type="predicted"/>
<accession>A0A0B2VYU0</accession>